<evidence type="ECO:0000313" key="2">
    <source>
        <dbReference type="Proteomes" id="UP000054770"/>
    </source>
</evidence>
<dbReference type="OrthoDB" id="9132218at2"/>
<keyword evidence="2" id="KW-1185">Reference proteome</keyword>
<dbReference type="Proteomes" id="UP000054770">
    <property type="component" value="Unassembled WGS sequence"/>
</dbReference>
<gene>
    <name evidence="1" type="ORF">AWB68_06039</name>
</gene>
<evidence type="ECO:0000313" key="1">
    <source>
        <dbReference type="EMBL" id="SAL81136.1"/>
    </source>
</evidence>
<dbReference type="AlphaFoldDB" id="A0A158KJ11"/>
<protein>
    <submittedName>
        <fullName evidence="1">Uncharacterized protein</fullName>
    </submittedName>
</protein>
<name>A0A158KJ11_9BURK</name>
<dbReference type="EMBL" id="FCON02000099">
    <property type="protein sequence ID" value="SAL81136.1"/>
    <property type="molecule type" value="Genomic_DNA"/>
</dbReference>
<organism evidence="1 2">
    <name type="scientific">Caballeronia choica</name>
    <dbReference type="NCBI Taxonomy" id="326476"/>
    <lineage>
        <taxon>Bacteria</taxon>
        <taxon>Pseudomonadati</taxon>
        <taxon>Pseudomonadota</taxon>
        <taxon>Betaproteobacteria</taxon>
        <taxon>Burkholderiales</taxon>
        <taxon>Burkholderiaceae</taxon>
        <taxon>Caballeronia</taxon>
    </lineage>
</organism>
<comment type="caution">
    <text evidence="1">The sequence shown here is derived from an EMBL/GenBank/DDBJ whole genome shotgun (WGS) entry which is preliminary data.</text>
</comment>
<sequence length="75" mass="8227">MSDASDHLPARWESLFHEEARGLNLALGAIRKAQGKRNPGDMEPGTPEWQAALADFAADLLSYSDMLCGEKKKPD</sequence>
<dbReference type="RefSeq" id="WP_087648016.1">
    <property type="nucleotide sequence ID" value="NZ_FCON02000099.1"/>
</dbReference>
<accession>A0A158KJ11</accession>
<proteinExistence type="predicted"/>
<reference evidence="1" key="1">
    <citation type="submission" date="2016-01" db="EMBL/GenBank/DDBJ databases">
        <authorList>
            <person name="Peeters C."/>
        </authorList>
    </citation>
    <scope>NUCLEOTIDE SEQUENCE [LARGE SCALE GENOMIC DNA]</scope>
    <source>
        <strain evidence="1">LMG 22940</strain>
    </source>
</reference>